<protein>
    <recommendedName>
        <fullName evidence="3">RNI-like protein</fullName>
    </recommendedName>
</protein>
<keyword evidence="2" id="KW-1185">Reference proteome</keyword>
<accession>A0AAW0FZQ4</accession>
<reference evidence="1 2" key="1">
    <citation type="submission" date="2022-09" db="EMBL/GenBank/DDBJ databases">
        <authorList>
            <person name="Palmer J.M."/>
        </authorList>
    </citation>
    <scope>NUCLEOTIDE SEQUENCE [LARGE SCALE GENOMIC DNA]</scope>
    <source>
        <strain evidence="1 2">DSM 7382</strain>
    </source>
</reference>
<organism evidence="1 2">
    <name type="scientific">Cerrena zonata</name>
    <dbReference type="NCBI Taxonomy" id="2478898"/>
    <lineage>
        <taxon>Eukaryota</taxon>
        <taxon>Fungi</taxon>
        <taxon>Dikarya</taxon>
        <taxon>Basidiomycota</taxon>
        <taxon>Agaricomycotina</taxon>
        <taxon>Agaricomycetes</taxon>
        <taxon>Polyporales</taxon>
        <taxon>Cerrenaceae</taxon>
        <taxon>Cerrena</taxon>
    </lineage>
</organism>
<dbReference type="AlphaFoldDB" id="A0AAW0FZQ4"/>
<gene>
    <name evidence="1" type="ORF">QCA50_014166</name>
</gene>
<dbReference type="Gene3D" id="3.80.10.10">
    <property type="entry name" value="Ribonuclease Inhibitor"/>
    <property type="match status" value="1"/>
</dbReference>
<proteinExistence type="predicted"/>
<evidence type="ECO:0000313" key="1">
    <source>
        <dbReference type="EMBL" id="KAK7682782.1"/>
    </source>
</evidence>
<dbReference type="EMBL" id="JASBNA010000034">
    <property type="protein sequence ID" value="KAK7682782.1"/>
    <property type="molecule type" value="Genomic_DNA"/>
</dbReference>
<comment type="caution">
    <text evidence="1">The sequence shown here is derived from an EMBL/GenBank/DDBJ whole genome shotgun (WGS) entry which is preliminary data.</text>
</comment>
<dbReference type="InterPro" id="IPR032675">
    <property type="entry name" value="LRR_dom_sf"/>
</dbReference>
<name>A0AAW0FZQ4_9APHY</name>
<sequence>MRLPFLSGRRCLSVHFQDTRRINDELLIRLTPYLTNLTHLYLVGCPKLTHEGVWSVISSSTRGIRGLGLEALSTAFDMEDLSQKCSKSNALRQLRSITLTGPSQDVASTWARQVVDLLSLSPLEMFHVSTVGGEVGGVLNDDLCESIVLQHGRNLRRFSVDRMGISTIAIANICKGCPRLEQLFITAEQDNIDSLGSCLSHTRTLRSLHIKRPVGSGSDTAPVVPQSQILRLANQCGSELQQIGCNTRVWQVRRDVRRAEDGSLSIERCLVSYELPEIPEQFLVVRS</sequence>
<evidence type="ECO:0000313" key="2">
    <source>
        <dbReference type="Proteomes" id="UP001385951"/>
    </source>
</evidence>
<dbReference type="SUPFAM" id="SSF52047">
    <property type="entry name" value="RNI-like"/>
    <property type="match status" value="1"/>
</dbReference>
<dbReference type="Proteomes" id="UP001385951">
    <property type="component" value="Unassembled WGS sequence"/>
</dbReference>
<evidence type="ECO:0008006" key="3">
    <source>
        <dbReference type="Google" id="ProtNLM"/>
    </source>
</evidence>